<dbReference type="EMBL" id="LQBK01000004">
    <property type="protein sequence ID" value="KUG61749.1"/>
    <property type="molecule type" value="Genomic_DNA"/>
</dbReference>
<dbReference type="RefSeq" id="WP_058873165.1">
    <property type="nucleotide sequence ID" value="NZ_LQBK01000004.1"/>
</dbReference>
<gene>
    <name evidence="2" type="ORF">AVL61_02275</name>
</gene>
<protein>
    <recommendedName>
        <fullName evidence="1">Amine oxidase domain-containing protein</fullName>
    </recommendedName>
</protein>
<dbReference type="Gene3D" id="3.50.50.60">
    <property type="entry name" value="FAD/NAD(P)-binding domain"/>
    <property type="match status" value="1"/>
</dbReference>
<accession>A0A0W8IP62</accession>
<dbReference type="OrthoDB" id="9767561at2"/>
<name>A0A0W8IP62_KOCRO</name>
<organism evidence="2 3">
    <name type="scientific">Kocuria rosea subsp. polaris</name>
    <dbReference type="NCBI Taxonomy" id="136273"/>
    <lineage>
        <taxon>Bacteria</taxon>
        <taxon>Bacillati</taxon>
        <taxon>Actinomycetota</taxon>
        <taxon>Actinomycetes</taxon>
        <taxon>Micrococcales</taxon>
        <taxon>Micrococcaceae</taxon>
        <taxon>Kocuria</taxon>
    </lineage>
</organism>
<evidence type="ECO:0000259" key="1">
    <source>
        <dbReference type="Pfam" id="PF01593"/>
    </source>
</evidence>
<evidence type="ECO:0000313" key="2">
    <source>
        <dbReference type="EMBL" id="KUG61749.1"/>
    </source>
</evidence>
<feature type="domain" description="Amine oxidase" evidence="1">
    <location>
        <begin position="12"/>
        <end position="407"/>
    </location>
</feature>
<dbReference type="Pfam" id="PF01593">
    <property type="entry name" value="Amino_oxidase"/>
    <property type="match status" value="1"/>
</dbReference>
<dbReference type="Proteomes" id="UP000053512">
    <property type="component" value="Unassembled WGS sequence"/>
</dbReference>
<proteinExistence type="predicted"/>
<reference evidence="3" key="1">
    <citation type="submission" date="2015-12" db="EMBL/GenBank/DDBJ databases">
        <authorList>
            <person name="Nair G.R."/>
            <person name="Kaur G."/>
            <person name="Mayilraj S."/>
        </authorList>
    </citation>
    <scope>NUCLEOTIDE SEQUENCE [LARGE SCALE GENOMIC DNA]</scope>
    <source>
        <strain evidence="3">CD08_4</strain>
    </source>
</reference>
<dbReference type="GO" id="GO:0016491">
    <property type="term" value="F:oxidoreductase activity"/>
    <property type="evidence" value="ECO:0007669"/>
    <property type="project" value="InterPro"/>
</dbReference>
<dbReference type="STRING" id="136273.GY22_00270"/>
<dbReference type="AlphaFoldDB" id="A0A0W8IP62"/>
<dbReference type="PANTHER" id="PTHR42841">
    <property type="entry name" value="AMINE OXIDASE"/>
    <property type="match status" value="1"/>
</dbReference>
<dbReference type="InterPro" id="IPR036188">
    <property type="entry name" value="FAD/NAD-bd_sf"/>
</dbReference>
<dbReference type="InterPro" id="IPR002937">
    <property type="entry name" value="Amino_oxidase"/>
</dbReference>
<dbReference type="SUPFAM" id="SSF51905">
    <property type="entry name" value="FAD/NAD(P)-binding domain"/>
    <property type="match status" value="1"/>
</dbReference>
<evidence type="ECO:0000313" key="3">
    <source>
        <dbReference type="Proteomes" id="UP000053512"/>
    </source>
</evidence>
<sequence length="408" mass="43059">MDHDVVVVGAGLAGLQCARLLEQHGLDVAVLEASDGVGGRVRTDVVDGFRCDRGFQVLNPAYTELRRSVDVAALRIQKFDAAAGVRRGDGIDVLADPRRVPSRLADTLRSPLVELRRLPALAAWLATGLDPRTRRRQERDLAWHDSLDAAGVRGPLRDLVLEPFLAGVILEDEGRTSAAFVRELVGWFLLGTPGLPAAGMGALPDWIHDGLRTPAVLGTRVDSVRRTGDGWAVGAGDAVRRAPSVVVAAEAPAAAGLLDLPETPMKGEATWWFAAESAPSELGCLVLPGETDGPLIDTAVVSNAAPSYTPDGRALIQASALLPRGAALPAEADVRRQLAAIWSADTAAWDLLTVHEVRRALPEQPPGLVADRPVALGDGLYVCGDHRTDGSTQGALRSGRRAAEALLA</sequence>
<comment type="caution">
    <text evidence="2">The sequence shown here is derived from an EMBL/GenBank/DDBJ whole genome shotgun (WGS) entry which is preliminary data.</text>
</comment>